<dbReference type="NCBIfam" id="TIGR00377">
    <property type="entry name" value="ant_ant_sig"/>
    <property type="match status" value="1"/>
</dbReference>
<dbReference type="AlphaFoldDB" id="A0A2M8M619"/>
<dbReference type="Proteomes" id="UP000230407">
    <property type="component" value="Unassembled WGS sequence"/>
</dbReference>
<evidence type="ECO:0000259" key="3">
    <source>
        <dbReference type="PROSITE" id="PS50801"/>
    </source>
</evidence>
<evidence type="ECO:0000256" key="1">
    <source>
        <dbReference type="ARBA" id="ARBA00009013"/>
    </source>
</evidence>
<dbReference type="PANTHER" id="PTHR33495:SF2">
    <property type="entry name" value="ANTI-SIGMA FACTOR ANTAGONIST TM_1081-RELATED"/>
    <property type="match status" value="1"/>
</dbReference>
<dbReference type="PANTHER" id="PTHR33495">
    <property type="entry name" value="ANTI-SIGMA FACTOR ANTAGONIST TM_1081-RELATED-RELATED"/>
    <property type="match status" value="1"/>
</dbReference>
<dbReference type="GO" id="GO:0043856">
    <property type="term" value="F:anti-sigma factor antagonist activity"/>
    <property type="evidence" value="ECO:0007669"/>
    <property type="project" value="InterPro"/>
</dbReference>
<dbReference type="Pfam" id="PF01740">
    <property type="entry name" value="STAS"/>
    <property type="match status" value="1"/>
</dbReference>
<evidence type="ECO:0000313" key="4">
    <source>
        <dbReference type="EMBL" id="PJE99628.1"/>
    </source>
</evidence>
<accession>A0A2M8M619</accession>
<comment type="caution">
    <text evidence="4">The sequence shown here is derived from an EMBL/GenBank/DDBJ whole genome shotgun (WGS) entry which is preliminary data.</text>
</comment>
<dbReference type="SUPFAM" id="SSF52091">
    <property type="entry name" value="SpoIIaa-like"/>
    <property type="match status" value="1"/>
</dbReference>
<name>A0A2M8M619_9ACTN</name>
<dbReference type="PROSITE" id="PS50801">
    <property type="entry name" value="STAS"/>
    <property type="match status" value="1"/>
</dbReference>
<comment type="similarity">
    <text evidence="1 2">Belongs to the anti-sigma-factor antagonist family.</text>
</comment>
<dbReference type="Gene3D" id="3.30.750.24">
    <property type="entry name" value="STAS domain"/>
    <property type="match status" value="1"/>
</dbReference>
<gene>
    <name evidence="4" type="ORF">CUT44_03755</name>
</gene>
<dbReference type="EMBL" id="PGGW01000011">
    <property type="protein sequence ID" value="PJE99628.1"/>
    <property type="molecule type" value="Genomic_DNA"/>
</dbReference>
<evidence type="ECO:0000256" key="2">
    <source>
        <dbReference type="RuleBase" id="RU003749"/>
    </source>
</evidence>
<reference evidence="4 5" key="1">
    <citation type="submission" date="2017-11" db="EMBL/GenBank/DDBJ databases">
        <title>Streptomyces carmine sp. nov., a novel actinomycete isolated from Sophora alopecuroides in Xinjiang, China.</title>
        <authorList>
            <person name="Wang Y."/>
            <person name="Luo X."/>
            <person name="Wan C."/>
            <person name="Zhang L."/>
        </authorList>
    </citation>
    <scope>NUCLEOTIDE SEQUENCE [LARGE SCALE GENOMIC DNA]</scope>
    <source>
        <strain evidence="4 5">TRM SA0054</strain>
    </source>
</reference>
<proteinExistence type="inferred from homology"/>
<dbReference type="InterPro" id="IPR003658">
    <property type="entry name" value="Anti-sigma_ant"/>
</dbReference>
<dbReference type="InterPro" id="IPR036513">
    <property type="entry name" value="STAS_dom_sf"/>
</dbReference>
<protein>
    <recommendedName>
        <fullName evidence="2">Anti-sigma factor antagonist</fullName>
    </recommendedName>
</protein>
<organism evidence="4 5">
    <name type="scientific">Streptomyces carminius</name>
    <dbReference type="NCBI Taxonomy" id="2665496"/>
    <lineage>
        <taxon>Bacteria</taxon>
        <taxon>Bacillati</taxon>
        <taxon>Actinomycetota</taxon>
        <taxon>Actinomycetes</taxon>
        <taxon>Kitasatosporales</taxon>
        <taxon>Streptomycetaceae</taxon>
        <taxon>Streptomyces</taxon>
    </lineage>
</organism>
<dbReference type="InterPro" id="IPR002645">
    <property type="entry name" value="STAS_dom"/>
</dbReference>
<evidence type="ECO:0000313" key="5">
    <source>
        <dbReference type="Proteomes" id="UP000230407"/>
    </source>
</evidence>
<keyword evidence="5" id="KW-1185">Reference proteome</keyword>
<dbReference type="RefSeq" id="WP_100200669.1">
    <property type="nucleotide sequence ID" value="NZ_PGGW01000011.1"/>
</dbReference>
<dbReference type="CDD" id="cd07043">
    <property type="entry name" value="STAS_anti-anti-sigma_factors"/>
    <property type="match status" value="1"/>
</dbReference>
<sequence>MRTLSVAVSHNQGTVVLRPHGDVDQDNAPTLTGALEKLEQPCRSLAVDLSQVPFMDSAGLHALLFLERRCRARGARLILTGVRDQPARLLDLVGLTGHFSIIR</sequence>
<feature type="domain" description="STAS" evidence="3">
    <location>
        <begin position="4"/>
        <end position="103"/>
    </location>
</feature>